<dbReference type="InterPro" id="IPR043502">
    <property type="entry name" value="DNA/RNA_pol_sf"/>
</dbReference>
<dbReference type="InterPro" id="IPR001878">
    <property type="entry name" value="Znf_CCHC"/>
</dbReference>
<dbReference type="Gene3D" id="3.30.420.10">
    <property type="entry name" value="Ribonuclease H-like superfamily/Ribonuclease H"/>
    <property type="match status" value="1"/>
</dbReference>
<evidence type="ECO:0000259" key="12">
    <source>
        <dbReference type="PROSITE" id="PS50994"/>
    </source>
</evidence>
<dbReference type="FunFam" id="3.30.420.10:FF:000032">
    <property type="entry name" value="Retrovirus-related Pol polyprotein from transposon 297-like Protein"/>
    <property type="match status" value="1"/>
</dbReference>
<feature type="region of interest" description="Disordered" evidence="9">
    <location>
        <begin position="2271"/>
        <end position="2306"/>
    </location>
</feature>
<dbReference type="SUPFAM" id="SSF53098">
    <property type="entry name" value="Ribonuclease H-like"/>
    <property type="match status" value="1"/>
</dbReference>
<keyword evidence="4" id="KW-0540">Nuclease</keyword>
<dbReference type="PROSITE" id="PS50158">
    <property type="entry name" value="ZF_CCHC"/>
    <property type="match status" value="2"/>
</dbReference>
<dbReference type="PROSITE" id="PS50878">
    <property type="entry name" value="RT_POL"/>
    <property type="match status" value="1"/>
</dbReference>
<dbReference type="GO" id="GO:0015074">
    <property type="term" value="P:DNA integration"/>
    <property type="evidence" value="ECO:0007669"/>
    <property type="project" value="InterPro"/>
</dbReference>
<evidence type="ECO:0000256" key="4">
    <source>
        <dbReference type="ARBA" id="ARBA00022722"/>
    </source>
</evidence>
<dbReference type="EC" id="2.7.7.49" evidence="1"/>
<gene>
    <name evidence="13" type="ORF">FSB_LOCUS14428</name>
</gene>
<dbReference type="Gene3D" id="3.30.70.270">
    <property type="match status" value="3"/>
</dbReference>
<feature type="region of interest" description="Disordered" evidence="9">
    <location>
        <begin position="1799"/>
        <end position="1851"/>
    </location>
</feature>
<dbReference type="Gene3D" id="1.10.340.70">
    <property type="match status" value="1"/>
</dbReference>
<feature type="compositionally biased region" description="Polar residues" evidence="9">
    <location>
        <begin position="308"/>
        <end position="334"/>
    </location>
</feature>
<feature type="domain" description="CCHC-type" evidence="10">
    <location>
        <begin position="340"/>
        <end position="356"/>
    </location>
</feature>
<keyword evidence="5" id="KW-0255">Endonuclease</keyword>
<dbReference type="FunFam" id="3.30.70.270:FF:000003">
    <property type="entry name" value="Transposon Ty3-G Gag-Pol polyprotein"/>
    <property type="match status" value="1"/>
</dbReference>
<dbReference type="SMART" id="SM00343">
    <property type="entry name" value="ZnF_C2HC"/>
    <property type="match status" value="2"/>
</dbReference>
<evidence type="ECO:0000259" key="11">
    <source>
        <dbReference type="PROSITE" id="PS50878"/>
    </source>
</evidence>
<dbReference type="InterPro" id="IPR036397">
    <property type="entry name" value="RNaseH_sf"/>
</dbReference>
<keyword evidence="8" id="KW-0479">Metal-binding</keyword>
<dbReference type="FunFam" id="1.10.340.70:FF:000001">
    <property type="entry name" value="Retrovirus-related Pol polyprotein from transposon gypsy-like Protein"/>
    <property type="match status" value="1"/>
</dbReference>
<dbReference type="Pfam" id="PF24626">
    <property type="entry name" value="SH3_Tf2-1"/>
    <property type="match status" value="2"/>
</dbReference>
<dbReference type="Pfam" id="PF17921">
    <property type="entry name" value="Integrase_H2C2"/>
    <property type="match status" value="1"/>
</dbReference>
<dbReference type="InterPro" id="IPR056924">
    <property type="entry name" value="SH3_Tf2-1"/>
</dbReference>
<dbReference type="SUPFAM" id="SSF56672">
    <property type="entry name" value="DNA/RNA polymerases"/>
    <property type="match status" value="2"/>
</dbReference>
<dbReference type="CDD" id="cd01647">
    <property type="entry name" value="RT_LTR"/>
    <property type="match status" value="2"/>
</dbReference>
<feature type="region of interest" description="Disordered" evidence="9">
    <location>
        <begin position="44"/>
        <end position="109"/>
    </location>
</feature>
<evidence type="ECO:0000259" key="10">
    <source>
        <dbReference type="PROSITE" id="PS50158"/>
    </source>
</evidence>
<evidence type="ECO:0000256" key="9">
    <source>
        <dbReference type="SAM" id="MobiDB-lite"/>
    </source>
</evidence>
<dbReference type="SUPFAM" id="SSF57756">
    <property type="entry name" value="Retrovirus zinc finger-like domains"/>
    <property type="match status" value="2"/>
</dbReference>
<dbReference type="GO" id="GO:0003676">
    <property type="term" value="F:nucleic acid binding"/>
    <property type="evidence" value="ECO:0007669"/>
    <property type="project" value="InterPro"/>
</dbReference>
<dbReference type="PANTHER" id="PTHR35046">
    <property type="entry name" value="ZINC KNUCKLE (CCHC-TYPE) FAMILY PROTEIN"/>
    <property type="match status" value="1"/>
</dbReference>
<dbReference type="Gene3D" id="3.10.20.370">
    <property type="match status" value="1"/>
</dbReference>
<proteinExistence type="predicted"/>
<feature type="compositionally biased region" description="Basic and acidic residues" evidence="9">
    <location>
        <begin position="2276"/>
        <end position="2288"/>
    </location>
</feature>
<dbReference type="InterPro" id="IPR012337">
    <property type="entry name" value="RNaseH-like_sf"/>
</dbReference>
<feature type="domain" description="Integrase catalytic" evidence="12">
    <location>
        <begin position="1190"/>
        <end position="1350"/>
    </location>
</feature>
<dbReference type="Gene3D" id="4.10.60.10">
    <property type="entry name" value="Zinc finger, CCHC-type"/>
    <property type="match status" value="2"/>
</dbReference>
<dbReference type="FunFam" id="3.30.70.270:FF:000020">
    <property type="entry name" value="Transposon Tf2-6 polyprotein-like Protein"/>
    <property type="match status" value="1"/>
</dbReference>
<evidence type="ECO:0000256" key="5">
    <source>
        <dbReference type="ARBA" id="ARBA00022759"/>
    </source>
</evidence>
<evidence type="ECO:0000256" key="1">
    <source>
        <dbReference type="ARBA" id="ARBA00012493"/>
    </source>
</evidence>
<dbReference type="CDD" id="cd09274">
    <property type="entry name" value="RNase_HI_RT_Ty3"/>
    <property type="match status" value="1"/>
</dbReference>
<organism evidence="13">
    <name type="scientific">Fagus sylvatica</name>
    <name type="common">Beechnut</name>
    <dbReference type="NCBI Taxonomy" id="28930"/>
    <lineage>
        <taxon>Eukaryota</taxon>
        <taxon>Viridiplantae</taxon>
        <taxon>Streptophyta</taxon>
        <taxon>Embryophyta</taxon>
        <taxon>Tracheophyta</taxon>
        <taxon>Spermatophyta</taxon>
        <taxon>Magnoliopsida</taxon>
        <taxon>eudicotyledons</taxon>
        <taxon>Gunneridae</taxon>
        <taxon>Pentapetalae</taxon>
        <taxon>rosids</taxon>
        <taxon>fabids</taxon>
        <taxon>Fagales</taxon>
        <taxon>Fagaceae</taxon>
        <taxon>Fagus</taxon>
    </lineage>
</organism>
<dbReference type="InterPro" id="IPR043128">
    <property type="entry name" value="Rev_trsase/Diguanyl_cyclase"/>
</dbReference>
<keyword evidence="6" id="KW-0378">Hydrolase</keyword>
<evidence type="ECO:0000256" key="2">
    <source>
        <dbReference type="ARBA" id="ARBA00022679"/>
    </source>
</evidence>
<protein>
    <recommendedName>
        <fullName evidence="1">RNA-directed DNA polymerase</fullName>
        <ecNumber evidence="1">2.7.7.49</ecNumber>
    </recommendedName>
</protein>
<evidence type="ECO:0000256" key="7">
    <source>
        <dbReference type="ARBA" id="ARBA00022918"/>
    </source>
</evidence>
<reference evidence="13" key="1">
    <citation type="submission" date="2018-02" db="EMBL/GenBank/DDBJ databases">
        <authorList>
            <person name="Cohen D.B."/>
            <person name="Kent A.D."/>
        </authorList>
    </citation>
    <scope>NUCLEOTIDE SEQUENCE</scope>
</reference>
<evidence type="ECO:0000256" key="3">
    <source>
        <dbReference type="ARBA" id="ARBA00022695"/>
    </source>
</evidence>
<dbReference type="GO" id="GO:0003964">
    <property type="term" value="F:RNA-directed DNA polymerase activity"/>
    <property type="evidence" value="ECO:0007669"/>
    <property type="project" value="UniProtKB-KW"/>
</dbReference>
<feature type="region of interest" description="Disordered" evidence="9">
    <location>
        <begin position="282"/>
        <end position="335"/>
    </location>
</feature>
<dbReference type="EMBL" id="OIVN01000858">
    <property type="protein sequence ID" value="SPC86546.1"/>
    <property type="molecule type" value="Genomic_DNA"/>
</dbReference>
<dbReference type="PROSITE" id="PS50994">
    <property type="entry name" value="INTEGRASE"/>
    <property type="match status" value="1"/>
</dbReference>
<feature type="compositionally biased region" description="Acidic residues" evidence="9">
    <location>
        <begin position="1622"/>
        <end position="1636"/>
    </location>
</feature>
<accession>A0A2N9F6J0</accession>
<feature type="domain" description="Reverse transcriptase" evidence="11">
    <location>
        <begin position="674"/>
        <end position="853"/>
    </location>
</feature>
<dbReference type="InterPro" id="IPR005162">
    <property type="entry name" value="Retrotrans_gag_dom"/>
</dbReference>
<sequence length="2359" mass="272376">MTYDSGKSIAEDDTKLADPKVFMEAMMSEMRRVMKIEMEQVHERIDQMENRREEQPQNGRNLRRRERVPAREEEEERYGSGFDEEEDRDSIVNNRRPGGRFGGARNREDNNLGGIKMKIPSFQGRSDPEAYLEWEKKMEFVFDCHNYSETKKVKLAVIEFSEYAVTWWDQLVINRRRNRERPIDTWEEMKVVMRKRFIPSYYYRELYKKLQGLRQGSRSVEDYYKEMEIAMIRANVEEDREATMARFLLGLNREIHDKVEMQHYVELEDMVHMAIKVEQQLKRGSGTRAGHNSSSTSWKSSHAKPLDKSQTPKPEPKSATTSHVPQGKTEASTSRNRDIKCFRCQGRGHIASQCPNKQVMVLQANGEIVTDCEDSDTDDMPPLEDVFEEEYLAPDALTLVARRALSLQAKGVDEIQRENIFHTRCYVKDKVCSVIIDGGSCTNVASTIMVEKLGLPMAKHPRPYKLQWLNDSGEIRVNKQVLVAFRIGKYEDEVMCDVVPMQAGHLLLGRPWQFDRQVKHDGFTNKYSFVLNQRLITLVPLTPQQVYEDQVRLQKESDQKKESEQKKKSENQRGAEKNEREKENQSSALERKSERTQKNFYAKVSEIKRAMFSNQPMIVLLYKEALLNTNELDLALPSSIVSLLQEYEDVFPEETPHGLPPIRGIEHQIDFVPGATIPNRPAYRSNPEETKELQRQDGTWRMCVDCRAINNITVKYRHPIPRLDDMLDELHGSCIFSKIDLKSGYHQIRIKEGDEWKTAFKTKYGLYEWLVMPFGLTNAPSTFMRLMNHVLRTFIGRFVVVYFDDILIYSKNLDDHVVHVKSVLDVLRKERLFANLKKCTFYTDKLVFLGFVVSAQGIQVDEEKVRAIQDWPSPTSVGNVRSFHGLASFYRRFVKDFSSLAAPLTEVIKKNVGFRWGEEQEKAFQLIKEKLTNAPLLSLPNFSKTFEIECDASGVGIGAVLMQEGRPIAYFSEKLSGAALNYPTYDKELYALVRALETWQHYLWPKEFVIHTDHESLKHLKGQHKLNKRHARWVEFIETFPYVIRYKQGKENVVADALSRRYALLSTLDAKLLGFEHIKELYAEDHEFCEEYRACEKIASGKFFRLDGFLFRENKLCVPNCSMRELLVQESHGGGLMGHFGVAKTLAILQDHFYWPRMKRDVERICGRCVTCRQAKSKVQPNGLYTPLPIPSEPWIDISMDFVLGLPRTKRGRDSIFVVVDRFSKMAHFIPCHKTDDASHVADLFFREIVRLHGMPRTIVSDRDAKFLSYFWKTLWCKLGTKLLFSTTCHPQTDGQTEVVNRTLSTLLRAIIRKNIKTWEECLPHVEFAYNRAVHSATKFSPFEIVYGFNPLTPLDLSPLPLTEHVNLDGKKKADFVKQIHEKARFNIERRTEQYATQANKGRRQLVFEPGDWVWLHMRKERFPAKRHSKLLPRGDGPFQILERINDNAYKLDLPGEYNVSATFNVTDLSPFDVGDDLRANPFQEEGNDGDQGTISKDLVQVPIGPVTRARAKKFKDVLNGLIQELWAQANSWRPCSEHDPRGQQRIVTLIHHITMSHRSDSSPKGKADNSSIVLQAMQQQFERLNFVLGEVRDRMDHQEAAIRNLQGGRDRRRREARVENEYENEGYGEDEEDLASEVGSGTDPEVYLEWEKKIDLVFDCHNYSEEKKVKLAVIEFTDYAIIWWDQLVTNRRRNNERPVETWGELKAIMRRRFVPSHFYRDLYQKLQNLTQGSRSVEDYHKEMEVAMIRANVEEDREATMARFLSGLNRDIANVIELQHYVEIEDMVHMAMKVERQLKRKGTARYTSVSNTTWKSKWDKNDPAEAKRKTEPPTGKDEGTSNKPKVESQPSRNRDIKCFKCLGSGHIASQCPNRRVMIMRDNGEVMTESEDDSDGMPELVDASDDDGVVYPVTGESLVARRALNTHIKVDDAVQQRENIFHTRCHVNNKEYEDVFPSGLLPIRGIENQIDFVPGATIPKRPAYRSNPEETKELQMQVEELLAKGHVRESMSPCVVSVLLVPKKDETWRMCVDCRAINNITVKYRHPIPRLDDMLDELHGSFIFTKIDLKTACKTKYGLYEWLVMPFGLTNAPSTFMRLMNHAFSAFLGSFVVVYFDDILVYSKSLDEHIEHLHCVLAVLRKEKLYANLKTCSFCLDKVVFLGYLVSGKGLAVDEKKVKAIKEWPTPKSIIENERVASQANKGRRRVIFELGDWVWVHMRNESFPAHRKTKLHPRGDGPFQILEKINDNAHKVDLPGEYKVSATFTISDLSPFDVGEDSRSNPFEERGNDGNQSGPSLKDPLQVSDGPITRSRAKKIKEAMQGLVQSTWDEASKSPTIKVGLKEGEPILIHLIQAVEDMT</sequence>
<dbReference type="InterPro" id="IPR001584">
    <property type="entry name" value="Integrase_cat-core"/>
</dbReference>
<dbReference type="InterPro" id="IPR041588">
    <property type="entry name" value="Integrase_H2C2"/>
</dbReference>
<dbReference type="Pfam" id="PF00078">
    <property type="entry name" value="RVT_1"/>
    <property type="match status" value="2"/>
</dbReference>
<keyword evidence="3" id="KW-0548">Nucleotidyltransferase</keyword>
<evidence type="ECO:0000256" key="6">
    <source>
        <dbReference type="ARBA" id="ARBA00022801"/>
    </source>
</evidence>
<dbReference type="InterPro" id="IPR041373">
    <property type="entry name" value="RT_RNaseH"/>
</dbReference>
<dbReference type="Gene3D" id="2.40.70.10">
    <property type="entry name" value="Acid Proteases"/>
    <property type="match status" value="1"/>
</dbReference>
<evidence type="ECO:0000313" key="13">
    <source>
        <dbReference type="EMBL" id="SPC86546.1"/>
    </source>
</evidence>
<dbReference type="GO" id="GO:0008270">
    <property type="term" value="F:zinc ion binding"/>
    <property type="evidence" value="ECO:0007669"/>
    <property type="project" value="UniProtKB-KW"/>
</dbReference>
<dbReference type="GO" id="GO:0016787">
    <property type="term" value="F:hydrolase activity"/>
    <property type="evidence" value="ECO:0007669"/>
    <property type="project" value="UniProtKB-KW"/>
</dbReference>
<keyword evidence="8" id="KW-0862">Zinc</keyword>
<feature type="compositionally biased region" description="Basic and acidic residues" evidence="9">
    <location>
        <begin position="1816"/>
        <end position="1851"/>
    </location>
</feature>
<dbReference type="CDD" id="cd00303">
    <property type="entry name" value="retropepsin_like"/>
    <property type="match status" value="1"/>
</dbReference>
<name>A0A2N9F6J0_FAGSY</name>
<dbReference type="PANTHER" id="PTHR35046:SF9">
    <property type="entry name" value="RNA-DIRECTED DNA POLYMERASE"/>
    <property type="match status" value="1"/>
</dbReference>
<dbReference type="InterPro" id="IPR021109">
    <property type="entry name" value="Peptidase_aspartic_dom_sf"/>
</dbReference>
<feature type="region of interest" description="Disordered" evidence="9">
    <location>
        <begin position="550"/>
        <end position="595"/>
    </location>
</feature>
<dbReference type="GO" id="GO:0004519">
    <property type="term" value="F:endonuclease activity"/>
    <property type="evidence" value="ECO:0007669"/>
    <property type="project" value="UniProtKB-KW"/>
</dbReference>
<feature type="compositionally biased region" description="Acidic residues" evidence="9">
    <location>
        <begin position="72"/>
        <end position="88"/>
    </location>
</feature>
<keyword evidence="7" id="KW-0695">RNA-directed DNA polymerase</keyword>
<feature type="compositionally biased region" description="Basic and acidic residues" evidence="9">
    <location>
        <begin position="44"/>
        <end position="55"/>
    </location>
</feature>
<dbReference type="Gene3D" id="3.10.10.10">
    <property type="entry name" value="HIV Type 1 Reverse Transcriptase, subunit A, domain 1"/>
    <property type="match status" value="1"/>
</dbReference>
<dbReference type="InterPro" id="IPR036875">
    <property type="entry name" value="Znf_CCHC_sf"/>
</dbReference>
<feature type="compositionally biased region" description="Polar residues" evidence="9">
    <location>
        <begin position="1805"/>
        <end position="1815"/>
    </location>
</feature>
<dbReference type="InterPro" id="IPR000477">
    <property type="entry name" value="RT_dom"/>
</dbReference>
<evidence type="ECO:0000256" key="8">
    <source>
        <dbReference type="PROSITE-ProRule" id="PRU00047"/>
    </source>
</evidence>
<dbReference type="Pfam" id="PF03732">
    <property type="entry name" value="Retrotrans_gag"/>
    <property type="match status" value="2"/>
</dbReference>
<dbReference type="Pfam" id="PF00098">
    <property type="entry name" value="zf-CCHC"/>
    <property type="match status" value="2"/>
</dbReference>
<feature type="region of interest" description="Disordered" evidence="9">
    <location>
        <begin position="1607"/>
        <end position="1639"/>
    </location>
</feature>
<dbReference type="Pfam" id="PF17917">
    <property type="entry name" value="RT_RNaseH"/>
    <property type="match status" value="1"/>
</dbReference>
<keyword evidence="8" id="KW-0863">Zinc-finger</keyword>
<keyword evidence="2" id="KW-0808">Transferase</keyword>
<feature type="domain" description="CCHC-type" evidence="10">
    <location>
        <begin position="1857"/>
        <end position="1873"/>
    </location>
</feature>